<accession>A0A497EK35</accession>
<gene>
    <name evidence="3" type="ORF">DRJ31_10535</name>
</gene>
<comment type="caution">
    <text evidence="3">The sequence shown here is derived from an EMBL/GenBank/DDBJ whole genome shotgun (WGS) entry which is preliminary data.</text>
</comment>
<reference evidence="3 4" key="1">
    <citation type="submission" date="2018-06" db="EMBL/GenBank/DDBJ databases">
        <title>Extensive metabolic versatility and redundancy in microbially diverse, dynamic hydrothermal sediments.</title>
        <authorList>
            <person name="Dombrowski N."/>
            <person name="Teske A."/>
            <person name="Baker B.J."/>
        </authorList>
    </citation>
    <scope>NUCLEOTIDE SEQUENCE [LARGE SCALE GENOMIC DNA]</scope>
    <source>
        <strain evidence="3">B66_G16</strain>
    </source>
</reference>
<evidence type="ECO:0000313" key="4">
    <source>
        <dbReference type="Proteomes" id="UP000278475"/>
    </source>
</evidence>
<sequence>MGVNAATFSSGGQQSQHYLPGGYSRLDFIKGTGGLVSASNVVIFGDCRGGKPNTIHWFGSPTEAVDTLRSGALLDAVRHAFAVGGNLVPQKIGAWRVNPGTQATRQLEASSNPVIDVTAWDYGLHTNQLKAKLEDGTSSGKKWTVKFQNNADEVHDNIEKESFSIQYVGSGSAVTMDITLTKLTTTVDASGDLDIAFASFPTIEDLVNYINDQTDYTATVITGTPFDKTTELDTVTSQDIKSSAYTVHSDLQALIDVMNSSPWIDTAIFHSGAASRIVPDNDVDWVYFSGAIDGDYTSSEWTTSLGLAEMEDIQFIGTSTADSAVHNAIKTHCANMNSVTGKAERQFILGTATGETIEQTITRAKNLASEYGMLAYPGFKHYDYDNPSVIKTWAGVYYAAKLLGAQAALAINEPHTAKTVDVLDWEKTLTPTEAETLIKNGVCPGIKTKDGRFVTGRTITTYQGADLARNEFSMMREALFVSRDLRTEIERSFVGKAMSNTLLSKVDAIVYGKLSAYNDLGLFNGTPPYWGYKKTIIGDVIKIDYDCYLTPPANFMFLTSHMHVFASIAA</sequence>
<dbReference type="AlphaFoldDB" id="A0A497EK35"/>
<evidence type="ECO:0000256" key="1">
    <source>
        <dbReference type="ARBA" id="ARBA00008005"/>
    </source>
</evidence>
<dbReference type="Pfam" id="PF04984">
    <property type="entry name" value="Phage_sheath_1"/>
    <property type="match status" value="1"/>
</dbReference>
<dbReference type="InterPro" id="IPR035089">
    <property type="entry name" value="Phage_sheath_subtilisin"/>
</dbReference>
<proteinExistence type="inferred from homology"/>
<evidence type="ECO:0000259" key="2">
    <source>
        <dbReference type="Pfam" id="PF04984"/>
    </source>
</evidence>
<organism evidence="3 4">
    <name type="scientific">Thermoproteota archaeon</name>
    <dbReference type="NCBI Taxonomy" id="2056631"/>
    <lineage>
        <taxon>Archaea</taxon>
        <taxon>Thermoproteota</taxon>
    </lineage>
</organism>
<protein>
    <recommendedName>
        <fullName evidence="2">Tail sheath protein subtilisin-like domain-containing protein</fullName>
    </recommendedName>
</protein>
<dbReference type="EMBL" id="QMQV01000214">
    <property type="protein sequence ID" value="RLE46000.1"/>
    <property type="molecule type" value="Genomic_DNA"/>
</dbReference>
<name>A0A497EK35_9CREN</name>
<feature type="domain" description="Tail sheath protein subtilisin-like" evidence="2">
    <location>
        <begin position="296"/>
        <end position="461"/>
    </location>
</feature>
<comment type="similarity">
    <text evidence="1">Belongs to the myoviridae tail sheath protein family.</text>
</comment>
<dbReference type="Proteomes" id="UP000278475">
    <property type="component" value="Unassembled WGS sequence"/>
</dbReference>
<evidence type="ECO:0000313" key="3">
    <source>
        <dbReference type="EMBL" id="RLE46000.1"/>
    </source>
</evidence>